<dbReference type="InterPro" id="IPR027417">
    <property type="entry name" value="P-loop_NTPase"/>
</dbReference>
<evidence type="ECO:0000256" key="1">
    <source>
        <dbReference type="SAM" id="MobiDB-lite"/>
    </source>
</evidence>
<reference evidence="2" key="1">
    <citation type="submission" date="2021-02" db="EMBL/GenBank/DDBJ databases">
        <authorList>
            <person name="Nowell W R."/>
        </authorList>
    </citation>
    <scope>NUCLEOTIDE SEQUENCE</scope>
</reference>
<name>A0A818GNK3_9BILA</name>
<protein>
    <recommendedName>
        <fullName evidence="5">Replication-associated protein</fullName>
    </recommendedName>
</protein>
<gene>
    <name evidence="2" type="ORF">KIK155_LOCUS15166</name>
    <name evidence="3" type="ORF">TOA249_LOCUS19692</name>
</gene>
<proteinExistence type="predicted"/>
<dbReference type="Proteomes" id="UP000663838">
    <property type="component" value="Unassembled WGS sequence"/>
</dbReference>
<feature type="region of interest" description="Disordered" evidence="1">
    <location>
        <begin position="327"/>
        <end position="360"/>
    </location>
</feature>
<dbReference type="Gene3D" id="3.40.1310.20">
    <property type="match status" value="1"/>
</dbReference>
<comment type="caution">
    <text evidence="2">The sequence shown here is derived from an EMBL/GenBank/DDBJ whole genome shotgun (WGS) entry which is preliminary data.</text>
</comment>
<accession>A0A818GNK3</accession>
<evidence type="ECO:0000313" key="3">
    <source>
        <dbReference type="EMBL" id="CAF4741343.1"/>
    </source>
</evidence>
<evidence type="ECO:0000313" key="4">
    <source>
        <dbReference type="Proteomes" id="UP000663865"/>
    </source>
</evidence>
<dbReference type="Proteomes" id="UP000663865">
    <property type="component" value="Unassembled WGS sequence"/>
</dbReference>
<dbReference type="Gene3D" id="3.40.50.300">
    <property type="entry name" value="P-loop containing nucleotide triphosphate hydrolases"/>
    <property type="match status" value="1"/>
</dbReference>
<dbReference type="EMBL" id="CAJOBS010001557">
    <property type="protein sequence ID" value="CAF4741343.1"/>
    <property type="molecule type" value="Genomic_DNA"/>
</dbReference>
<feature type="compositionally biased region" description="Low complexity" evidence="1">
    <location>
        <begin position="327"/>
        <end position="343"/>
    </location>
</feature>
<dbReference type="AlphaFoldDB" id="A0A818GNK3"/>
<dbReference type="SUPFAM" id="SSF52540">
    <property type="entry name" value="P-loop containing nucleoside triphosphate hydrolases"/>
    <property type="match status" value="1"/>
</dbReference>
<dbReference type="EMBL" id="CAJNYV010002660">
    <property type="protein sequence ID" value="CAF3491276.1"/>
    <property type="molecule type" value="Genomic_DNA"/>
</dbReference>
<organism evidence="2 4">
    <name type="scientific">Rotaria socialis</name>
    <dbReference type="NCBI Taxonomy" id="392032"/>
    <lineage>
        <taxon>Eukaryota</taxon>
        <taxon>Metazoa</taxon>
        <taxon>Spiralia</taxon>
        <taxon>Gnathifera</taxon>
        <taxon>Rotifera</taxon>
        <taxon>Eurotatoria</taxon>
        <taxon>Bdelloidea</taxon>
        <taxon>Philodinida</taxon>
        <taxon>Philodinidae</taxon>
        <taxon>Rotaria</taxon>
    </lineage>
</organism>
<evidence type="ECO:0008006" key="5">
    <source>
        <dbReference type="Google" id="ProtNLM"/>
    </source>
</evidence>
<evidence type="ECO:0000313" key="2">
    <source>
        <dbReference type="EMBL" id="CAF3491276.1"/>
    </source>
</evidence>
<sequence length="651" mass="75066">MSGRPRPGALNLSAEASPNHRTWSIDSMLSSSPPSSEAERSRIFRRGTIISPNTYDRSILEVDRSDLVVAKEAFIEEDMEYEGTKDNAMSSIDNQQILCNIINRSRQEELDRLSQVILSQRAPYDSDVQLILSQWNFGRSSLHTNELHPSSILIQSGVVASRHRPSTAYNHLDRASIARECQFNLELAPSTTTATHKRIRIHAKSFAITAWIDVSKDVVLDHIKREFRIENIQYICVSEEISELNHRRHLHVQIILKEKVDRRAPFLDRITGTRCNYQVTRNDLAWNEYIKKEGNYLEFNEFKSTRARADKQYPSLLASSSSSSSVEVASSSQSNTSDSTHVSHQQVPTHTNRRTTTATTTVRAQLEVRRQLEKDTIVRALQLAEINVHQAMDLIRQALPCKFFAHSSWYLSTFNYIHLRAQEHAERHGQIDKEYVWPLSFPNCTDRLREAMDRWIRHNFSRTKRAKCLILIGPTGTGKTSFAMSLPGRVNYFKERWNLDHWSDYARHSVYDDIPWDDFAKLNYPNKKSLLTQNGKMNATDKYRNTREINVQQPAIVLLNPEDAGSLLAQPTTIQEQQAALYWKERAFIYVMQQDEYFYKQSQPHHQAVTADDDACLSGSSSMGSNDARLGEKNEFEYMIHRYQESHRKPS</sequence>
<dbReference type="SUPFAM" id="SSF55464">
    <property type="entry name" value="Origin of replication-binding domain, RBD-like"/>
    <property type="match status" value="1"/>
</dbReference>